<keyword evidence="1" id="KW-0472">Membrane</keyword>
<dbReference type="Proteomes" id="UP000027265">
    <property type="component" value="Unassembled WGS sequence"/>
</dbReference>
<feature type="transmembrane region" description="Helical" evidence="1">
    <location>
        <begin position="38"/>
        <end position="59"/>
    </location>
</feature>
<protein>
    <submittedName>
        <fullName evidence="2">Uncharacterized protein</fullName>
    </submittedName>
</protein>
<dbReference type="HOGENOM" id="CLU_2671388_0_0_1"/>
<evidence type="ECO:0000313" key="3">
    <source>
        <dbReference type="Proteomes" id="UP000027265"/>
    </source>
</evidence>
<keyword evidence="1" id="KW-1133">Transmembrane helix</keyword>
<dbReference type="InParanoid" id="A0A067PW46"/>
<reference evidence="3" key="1">
    <citation type="journal article" date="2014" name="Proc. Natl. Acad. Sci. U.S.A.">
        <title>Extensive sampling of basidiomycete genomes demonstrates inadequacy of the white-rot/brown-rot paradigm for wood decay fungi.</title>
        <authorList>
            <person name="Riley R."/>
            <person name="Salamov A.A."/>
            <person name="Brown D.W."/>
            <person name="Nagy L.G."/>
            <person name="Floudas D."/>
            <person name="Held B.W."/>
            <person name="Levasseur A."/>
            <person name="Lombard V."/>
            <person name="Morin E."/>
            <person name="Otillar R."/>
            <person name="Lindquist E.A."/>
            <person name="Sun H."/>
            <person name="LaButti K.M."/>
            <person name="Schmutz J."/>
            <person name="Jabbour D."/>
            <person name="Luo H."/>
            <person name="Baker S.E."/>
            <person name="Pisabarro A.G."/>
            <person name="Walton J.D."/>
            <person name="Blanchette R.A."/>
            <person name="Henrissat B."/>
            <person name="Martin F."/>
            <person name="Cullen D."/>
            <person name="Hibbett D.S."/>
            <person name="Grigoriev I.V."/>
        </authorList>
    </citation>
    <scope>NUCLEOTIDE SEQUENCE [LARGE SCALE GENOMIC DNA]</scope>
    <source>
        <strain evidence="3">MUCL 33604</strain>
    </source>
</reference>
<keyword evidence="1" id="KW-0812">Transmembrane</keyword>
<gene>
    <name evidence="2" type="ORF">JAAARDRAFT_38264</name>
</gene>
<evidence type="ECO:0000256" key="1">
    <source>
        <dbReference type="SAM" id="Phobius"/>
    </source>
</evidence>
<organism evidence="2 3">
    <name type="scientific">Jaapia argillacea MUCL 33604</name>
    <dbReference type="NCBI Taxonomy" id="933084"/>
    <lineage>
        <taxon>Eukaryota</taxon>
        <taxon>Fungi</taxon>
        <taxon>Dikarya</taxon>
        <taxon>Basidiomycota</taxon>
        <taxon>Agaricomycotina</taxon>
        <taxon>Agaricomycetes</taxon>
        <taxon>Agaricomycetidae</taxon>
        <taxon>Jaapiales</taxon>
        <taxon>Jaapiaceae</taxon>
        <taxon>Jaapia</taxon>
    </lineage>
</organism>
<name>A0A067PW46_9AGAM</name>
<dbReference type="AlphaFoldDB" id="A0A067PW46"/>
<accession>A0A067PW46</accession>
<dbReference type="EMBL" id="KL197728">
    <property type="protein sequence ID" value="KDQ54576.1"/>
    <property type="molecule type" value="Genomic_DNA"/>
</dbReference>
<keyword evidence="3" id="KW-1185">Reference proteome</keyword>
<proteinExistence type="predicted"/>
<sequence length="75" mass="8541">MSTFSGAKRYCAQLYRLWPSKEDNDTINFCGCRGTWNVVWTNILGASVVVPTALITLLFEGDSEIQSLRRERVRV</sequence>
<evidence type="ECO:0000313" key="2">
    <source>
        <dbReference type="EMBL" id="KDQ54576.1"/>
    </source>
</evidence>